<dbReference type="AlphaFoldDB" id="A0A3P8JDQ2"/>
<protein>
    <submittedName>
        <fullName evidence="1">Uncharacterized protein</fullName>
    </submittedName>
</protein>
<organism evidence="1 2">
    <name type="scientific">Raoultella terrigena</name>
    <name type="common">Klebsiella terrigena</name>
    <dbReference type="NCBI Taxonomy" id="577"/>
    <lineage>
        <taxon>Bacteria</taxon>
        <taxon>Pseudomonadati</taxon>
        <taxon>Pseudomonadota</taxon>
        <taxon>Gammaproteobacteria</taxon>
        <taxon>Enterobacterales</taxon>
        <taxon>Enterobacteriaceae</taxon>
        <taxon>Klebsiella/Raoultella group</taxon>
        <taxon>Raoultella</taxon>
    </lineage>
</organism>
<gene>
    <name evidence="1" type="ORF">NCTC13098_01197</name>
</gene>
<reference evidence="1 2" key="1">
    <citation type="submission" date="2018-12" db="EMBL/GenBank/DDBJ databases">
        <authorList>
            <consortium name="Pathogen Informatics"/>
        </authorList>
    </citation>
    <scope>NUCLEOTIDE SEQUENCE [LARGE SCALE GENOMIC DNA]</scope>
    <source>
        <strain evidence="1 2">NCTC13098</strain>
    </source>
</reference>
<name>A0A3P8JDQ2_RAOTE</name>
<dbReference type="Proteomes" id="UP000274346">
    <property type="component" value="Chromosome"/>
</dbReference>
<accession>A0A3P8JDQ2</accession>
<dbReference type="EMBL" id="LR131271">
    <property type="protein sequence ID" value="VDR24898.1"/>
    <property type="molecule type" value="Genomic_DNA"/>
</dbReference>
<evidence type="ECO:0000313" key="1">
    <source>
        <dbReference type="EMBL" id="VDR24898.1"/>
    </source>
</evidence>
<dbReference type="KEGG" id="rtg:NCTC13098_01197"/>
<proteinExistence type="predicted"/>
<evidence type="ECO:0000313" key="2">
    <source>
        <dbReference type="Proteomes" id="UP000274346"/>
    </source>
</evidence>
<sequence length="56" mass="6334">MFVHDSWLQGLTPPYGINQYKLHASDSAEISLRVSPIMKQAQQKNVVTIAHIEVDK</sequence>